<dbReference type="AlphaFoldDB" id="A0A7K0C8S6"/>
<name>A0A7K0C8S6_9ACTN</name>
<evidence type="ECO:0000313" key="1">
    <source>
        <dbReference type="EMBL" id="MQY09867.1"/>
    </source>
</evidence>
<proteinExistence type="predicted"/>
<dbReference type="EMBL" id="WEGH01000008">
    <property type="protein sequence ID" value="MQY09867.1"/>
    <property type="molecule type" value="Genomic_DNA"/>
</dbReference>
<comment type="caution">
    <text evidence="1">The sequence shown here is derived from an EMBL/GenBank/DDBJ whole genome shotgun (WGS) entry which is preliminary data.</text>
</comment>
<protein>
    <submittedName>
        <fullName evidence="1">Uncharacterized protein</fullName>
    </submittedName>
</protein>
<gene>
    <name evidence="1" type="ORF">ACRB68_79960</name>
</gene>
<accession>A0A7K0C8S6</accession>
<keyword evidence="2" id="KW-1185">Reference proteome</keyword>
<dbReference type="Proteomes" id="UP000487268">
    <property type="component" value="Unassembled WGS sequence"/>
</dbReference>
<organism evidence="1 2">
    <name type="scientific">Actinomadura macrotermitis</name>
    <dbReference type="NCBI Taxonomy" id="2585200"/>
    <lineage>
        <taxon>Bacteria</taxon>
        <taxon>Bacillati</taxon>
        <taxon>Actinomycetota</taxon>
        <taxon>Actinomycetes</taxon>
        <taxon>Streptosporangiales</taxon>
        <taxon>Thermomonosporaceae</taxon>
        <taxon>Actinomadura</taxon>
    </lineage>
</organism>
<sequence length="66" mass="7606">MLLQLESEAVPWPEVIEQAAKANPIGFSQYRVVVDADIVEYGRFGHRGSLRWRLSVRRWVSVEPLP</sequence>
<evidence type="ECO:0000313" key="2">
    <source>
        <dbReference type="Proteomes" id="UP000487268"/>
    </source>
</evidence>
<reference evidence="1 2" key="1">
    <citation type="submission" date="2019-10" db="EMBL/GenBank/DDBJ databases">
        <title>Actinomadura rubteroloni sp. nov. and Actinomadura macrotermitis sp. nov., isolated from the gut of fungus growing-termite Macrotermes natalensis.</title>
        <authorList>
            <person name="Benndorf R."/>
            <person name="Martin K."/>
            <person name="Kuefner M."/>
            <person name="De Beer W."/>
            <person name="Kaster A.-K."/>
            <person name="Vollmers J."/>
            <person name="Poulsen M."/>
            <person name="Beemelmanns C."/>
        </authorList>
    </citation>
    <scope>NUCLEOTIDE SEQUENCE [LARGE SCALE GENOMIC DNA]</scope>
    <source>
        <strain evidence="1 2">RB68</strain>
    </source>
</reference>